<sequence length="124" mass="13329">MKKNAPIAPILHKKVGRHPKFSLFVQGHPGQNHFYNPELVLLSTDSSGLSSQMWPCQHVTVGGLGRRGRRRGKAREGAGTGGSTNSMILPSLAFLSHLSPPFELFALGKRFGISALRGLDGTKG</sequence>
<dbReference type="EMBL" id="OX459937">
    <property type="protein sequence ID" value="CAI9151581.1"/>
    <property type="molecule type" value="Genomic_DNA"/>
</dbReference>
<evidence type="ECO:0000256" key="1">
    <source>
        <dbReference type="SAM" id="MobiDB-lite"/>
    </source>
</evidence>
<feature type="region of interest" description="Disordered" evidence="1">
    <location>
        <begin position="62"/>
        <end position="83"/>
    </location>
</feature>
<proteinExistence type="predicted"/>
<reference evidence="2" key="1">
    <citation type="submission" date="2023-04" db="EMBL/GenBank/DDBJ databases">
        <authorList>
            <consortium name="ELIXIR-Norway"/>
        </authorList>
    </citation>
    <scope>NUCLEOTIDE SEQUENCE [LARGE SCALE GENOMIC DNA]</scope>
</reference>
<evidence type="ECO:0000313" key="3">
    <source>
        <dbReference type="Proteomes" id="UP001176941"/>
    </source>
</evidence>
<dbReference type="Proteomes" id="UP001176941">
    <property type="component" value="Chromosome 1"/>
</dbReference>
<gene>
    <name evidence="2" type="ORF">MRATA1EN1_LOCUS543</name>
</gene>
<organism evidence="2 3">
    <name type="scientific">Rangifer tarandus platyrhynchus</name>
    <name type="common">Svalbard reindeer</name>
    <dbReference type="NCBI Taxonomy" id="3082113"/>
    <lineage>
        <taxon>Eukaryota</taxon>
        <taxon>Metazoa</taxon>
        <taxon>Chordata</taxon>
        <taxon>Craniata</taxon>
        <taxon>Vertebrata</taxon>
        <taxon>Euteleostomi</taxon>
        <taxon>Mammalia</taxon>
        <taxon>Eutheria</taxon>
        <taxon>Laurasiatheria</taxon>
        <taxon>Artiodactyla</taxon>
        <taxon>Ruminantia</taxon>
        <taxon>Pecora</taxon>
        <taxon>Cervidae</taxon>
        <taxon>Odocoileinae</taxon>
        <taxon>Rangifer</taxon>
    </lineage>
</organism>
<evidence type="ECO:0000313" key="2">
    <source>
        <dbReference type="EMBL" id="CAI9151581.1"/>
    </source>
</evidence>
<protein>
    <submittedName>
        <fullName evidence="2">Uncharacterized protein</fullName>
    </submittedName>
</protein>
<name>A0ABN8XU05_RANTA</name>
<accession>A0ABN8XU05</accession>
<keyword evidence="3" id="KW-1185">Reference proteome</keyword>